<comment type="caution">
    <text evidence="2">The sequence shown here is derived from an EMBL/GenBank/DDBJ whole genome shotgun (WGS) entry which is preliminary data.</text>
</comment>
<evidence type="ECO:0000313" key="2">
    <source>
        <dbReference type="EMBL" id="MCX9004406.1"/>
    </source>
</evidence>
<dbReference type="RefSeq" id="WP_267449610.1">
    <property type="nucleotide sequence ID" value="NZ_JANDBG010000031.1"/>
</dbReference>
<dbReference type="InterPro" id="IPR050706">
    <property type="entry name" value="Cyclic-di-GMP_PDE-like"/>
</dbReference>
<dbReference type="Pfam" id="PF00563">
    <property type="entry name" value="EAL"/>
    <property type="match status" value="1"/>
</dbReference>
<dbReference type="SUPFAM" id="SSF141868">
    <property type="entry name" value="EAL domain-like"/>
    <property type="match status" value="1"/>
</dbReference>
<dbReference type="SMART" id="SM00052">
    <property type="entry name" value="EAL"/>
    <property type="match status" value="1"/>
</dbReference>
<dbReference type="PANTHER" id="PTHR33121:SF79">
    <property type="entry name" value="CYCLIC DI-GMP PHOSPHODIESTERASE PDED-RELATED"/>
    <property type="match status" value="1"/>
</dbReference>
<dbReference type="PANTHER" id="PTHR33121">
    <property type="entry name" value="CYCLIC DI-GMP PHOSPHODIESTERASE PDEF"/>
    <property type="match status" value="1"/>
</dbReference>
<name>A0AAW5WB55_9ENTR</name>
<organism evidence="2 3">
    <name type="scientific">Citrobacter portucalensis</name>
    <dbReference type="NCBI Taxonomy" id="1639133"/>
    <lineage>
        <taxon>Bacteria</taxon>
        <taxon>Pseudomonadati</taxon>
        <taxon>Pseudomonadota</taxon>
        <taxon>Gammaproteobacteria</taxon>
        <taxon>Enterobacterales</taxon>
        <taxon>Enterobacteriaceae</taxon>
        <taxon>Citrobacter</taxon>
        <taxon>Citrobacter freundii complex</taxon>
    </lineage>
</organism>
<evidence type="ECO:0000313" key="3">
    <source>
        <dbReference type="Proteomes" id="UP001207430"/>
    </source>
</evidence>
<dbReference type="InterPro" id="IPR035919">
    <property type="entry name" value="EAL_sf"/>
</dbReference>
<dbReference type="GO" id="GO:0071111">
    <property type="term" value="F:cyclic-guanylate-specific phosphodiesterase activity"/>
    <property type="evidence" value="ECO:0007669"/>
    <property type="project" value="InterPro"/>
</dbReference>
<gene>
    <name evidence="2" type="ORF">NLN86_22535</name>
</gene>
<dbReference type="Proteomes" id="UP001207430">
    <property type="component" value="Unassembled WGS sequence"/>
</dbReference>
<dbReference type="EMBL" id="JANDBG010000031">
    <property type="protein sequence ID" value="MCX9004406.1"/>
    <property type="molecule type" value="Genomic_DNA"/>
</dbReference>
<dbReference type="PROSITE" id="PS50883">
    <property type="entry name" value="EAL"/>
    <property type="match status" value="1"/>
</dbReference>
<proteinExistence type="predicted"/>
<accession>A0AAW5WB55</accession>
<dbReference type="Gene3D" id="3.20.20.450">
    <property type="entry name" value="EAL domain"/>
    <property type="match status" value="1"/>
</dbReference>
<sequence length="257" mass="29488">MTLMSKIKIYSAISNDEFYVMYQPIFNNITQLYDGAEALLRWRNKAGVEINPAEFIKLAECSGCIIPLTLHLFHLVRSDIKSWPEGKDIKISLNISSIHFQSQYFINDILSLTHEAPANVSFIIELTERFPVHNDKQILQIFNRLKMMGISLALDDFGSGYSNFDLLAKFHFDYVKLAGDLLENIHSNERALSIVMSSLSLISELGAISVIEHIETQMQYDLLIKNSCLFQGFLFSKPLSNHEFLCFMQMNNLEFSR</sequence>
<evidence type="ECO:0000259" key="1">
    <source>
        <dbReference type="PROSITE" id="PS50883"/>
    </source>
</evidence>
<dbReference type="AlphaFoldDB" id="A0AAW5WB55"/>
<protein>
    <submittedName>
        <fullName evidence="2">EAL domain-containing protein</fullName>
    </submittedName>
</protein>
<dbReference type="CDD" id="cd01948">
    <property type="entry name" value="EAL"/>
    <property type="match status" value="1"/>
</dbReference>
<dbReference type="InterPro" id="IPR001633">
    <property type="entry name" value="EAL_dom"/>
</dbReference>
<feature type="domain" description="EAL" evidence="1">
    <location>
        <begin position="2"/>
        <end position="252"/>
    </location>
</feature>
<reference evidence="2" key="1">
    <citation type="submission" date="2022-07" db="EMBL/GenBank/DDBJ databases">
        <title>Genome Sequence of Citrobacter portucalensis from Edible Snails.</title>
        <authorList>
            <person name="Okafor A.C."/>
            <person name="Ogbo F.C."/>
            <person name="Ruppitsch W."/>
            <person name="Allerberger F."/>
        </authorList>
    </citation>
    <scope>NUCLEOTIDE SEQUENCE</scope>
    <source>
        <strain evidence="2">Igbk 7</strain>
    </source>
</reference>